<dbReference type="Proteomes" id="UP000190831">
    <property type="component" value="Chromosome B"/>
</dbReference>
<keyword evidence="2" id="KW-1185">Reference proteome</keyword>
<evidence type="ECO:0000313" key="1">
    <source>
        <dbReference type="EMBL" id="SCW00009.1"/>
    </source>
</evidence>
<organism evidence="1 2">
    <name type="scientific">Lachancea fermentati</name>
    <name type="common">Zygosaccharomyces fermentati</name>
    <dbReference type="NCBI Taxonomy" id="4955"/>
    <lineage>
        <taxon>Eukaryota</taxon>
        <taxon>Fungi</taxon>
        <taxon>Dikarya</taxon>
        <taxon>Ascomycota</taxon>
        <taxon>Saccharomycotina</taxon>
        <taxon>Saccharomycetes</taxon>
        <taxon>Saccharomycetales</taxon>
        <taxon>Saccharomycetaceae</taxon>
        <taxon>Lachancea</taxon>
    </lineage>
</organism>
<gene>
    <name evidence="1" type="ORF">LAFE_0B07426G</name>
</gene>
<sequence length="190" mass="22155">MTDQQVVFMNPQNENLDHLYDLIHQICRQMDENKQKRARLLRDVDVLANQLNARSGNENIGDANIPVISDFIARRDHTAASTIGVESTRIGMLRKQNDILRKMLRNKCLVNNETLNLLKIHEEYLSDAVTLLRQDVLSYRQDLVQRCRSLYEDGLIPLEDREFDEYLLNVMNIQELLDLSSAFRALLRET</sequence>
<dbReference type="OrthoDB" id="4067912at2759"/>
<dbReference type="EMBL" id="LT598489">
    <property type="protein sequence ID" value="SCW00009.1"/>
    <property type="molecule type" value="Genomic_DNA"/>
</dbReference>
<reference evidence="2" key="1">
    <citation type="submission" date="2016-03" db="EMBL/GenBank/DDBJ databases">
        <authorList>
            <person name="Devillers H."/>
        </authorList>
    </citation>
    <scope>NUCLEOTIDE SEQUENCE [LARGE SCALE GENOMIC DNA]</scope>
</reference>
<name>A0A1G4M8D0_LACFM</name>
<protein>
    <submittedName>
        <fullName evidence="1">LAFE_0B07426g1_1</fullName>
    </submittedName>
</protein>
<evidence type="ECO:0000313" key="2">
    <source>
        <dbReference type="Proteomes" id="UP000190831"/>
    </source>
</evidence>
<dbReference type="OMA" id="HMYLLVN"/>
<proteinExistence type="predicted"/>
<accession>A0A1G4M8D0</accession>
<dbReference type="AlphaFoldDB" id="A0A1G4M8D0"/>
<dbReference type="STRING" id="4955.A0A1G4M8D0"/>